<dbReference type="KEGG" id="dci:103512155"/>
<feature type="compositionally biased region" description="Low complexity" evidence="1">
    <location>
        <begin position="676"/>
        <end position="714"/>
    </location>
</feature>
<evidence type="ECO:0000313" key="2">
    <source>
        <dbReference type="Proteomes" id="UP000079169"/>
    </source>
</evidence>
<accession>A0A3Q0IZ37</accession>
<evidence type="ECO:0000313" key="3">
    <source>
        <dbReference type="RefSeq" id="XP_026681511.1"/>
    </source>
</evidence>
<feature type="region of interest" description="Disordered" evidence="1">
    <location>
        <begin position="610"/>
        <end position="807"/>
    </location>
</feature>
<keyword evidence="2" id="KW-1185">Reference proteome</keyword>
<feature type="compositionally biased region" description="Polar residues" evidence="1">
    <location>
        <begin position="834"/>
        <end position="848"/>
    </location>
</feature>
<reference evidence="3" key="1">
    <citation type="submission" date="2025-08" db="UniProtKB">
        <authorList>
            <consortium name="RefSeq"/>
        </authorList>
    </citation>
    <scope>IDENTIFICATION</scope>
</reference>
<feature type="compositionally biased region" description="Basic and acidic residues" evidence="1">
    <location>
        <begin position="434"/>
        <end position="463"/>
    </location>
</feature>
<gene>
    <name evidence="3" type="primary">LOC103512155</name>
</gene>
<name>A0A3Q0IZ37_DIACI</name>
<feature type="compositionally biased region" description="Low complexity" evidence="1">
    <location>
        <begin position="574"/>
        <end position="589"/>
    </location>
</feature>
<feature type="region of interest" description="Disordered" evidence="1">
    <location>
        <begin position="1"/>
        <end position="22"/>
    </location>
</feature>
<organism evidence="2 3">
    <name type="scientific">Diaphorina citri</name>
    <name type="common">Asian citrus psyllid</name>
    <dbReference type="NCBI Taxonomy" id="121845"/>
    <lineage>
        <taxon>Eukaryota</taxon>
        <taxon>Metazoa</taxon>
        <taxon>Ecdysozoa</taxon>
        <taxon>Arthropoda</taxon>
        <taxon>Hexapoda</taxon>
        <taxon>Insecta</taxon>
        <taxon>Pterygota</taxon>
        <taxon>Neoptera</taxon>
        <taxon>Paraneoptera</taxon>
        <taxon>Hemiptera</taxon>
        <taxon>Sternorrhyncha</taxon>
        <taxon>Psylloidea</taxon>
        <taxon>Psyllidae</taxon>
        <taxon>Diaphorininae</taxon>
        <taxon>Diaphorina</taxon>
    </lineage>
</organism>
<feature type="compositionally biased region" description="Polar residues" evidence="1">
    <location>
        <begin position="898"/>
        <end position="908"/>
    </location>
</feature>
<feature type="compositionally biased region" description="Low complexity" evidence="1">
    <location>
        <begin position="624"/>
        <end position="664"/>
    </location>
</feature>
<sequence>MKNSTTIETPGPKHNSGNEHEDTFDIYSVKTLSNSGEKSLNDSKDFETIYVGLESDPHSADVGEATSHPVQTLSLFDSNTFNEFHTANSMWGEYSDLSSSQPVSVVEETLTSMMDMLVTPKPSAERRVSSDVLDAYNAVVHALDTPAGGIIQPCGTPVKDEFDLKAEAELSNGLQVEEEDVANGSYIETEPHFQKDGVESHPFGHDQTHSETRDFSEVAASNNPFGDAGVELHQTETDEFEFHQENNVTVDAVDRVESEANVETFIISGITPLEFLQKHAAEPVEESAKELIEDLTNEIRAEPEAHKAFADSIKEEDEEEIQIGKKVSDLNESDPMSRSFYGDFEEPARSPSPEEMIDHYERQQREATHEVSIDQAVEQFHADNEAELTPTSEVTTLEAKLASDNHVENSVSNVDKPVSNLFEISTEETSFNEKPQEHDDLTFETKESSFQEETHTETKVERSFQETHVALETNLDDFTSQETKLDDFISAHTEKTPEVSEPKEEVLDDLVSVPTSVPDVVPNQDANEESPSPAVDLTQDIVEEKEAVVTPTDETNSETAEKETPLSEVPVIPQEAQTVESAEESTASSDLAAKVAGALVVGAAAAGAAVAVKKATAAKKTDKPGPAAKPASKPLAKTTTTKTTTAAKPAISPVKKTATTTAKPAPKPATKPAPKPTTAAPKSTTTAPKPAPVRKPVASTITKTATSTVSAAPKPSAPKPAAPKKPVAAPAPKPRPATAAPAPKPLTNGVTKRPVSATTTASRTSSSSVTSASAAKPAAPRVPLSQRTSAAKPATKPATAKPSTTYILSAPMALVRKMSVKKTSTTSSSVTRKPLSSVTSKVSSNLTVKKSPAGVKSASAIKKTETPSEPKVDSASEAPTTNGTQEPAPLTNGVEELTTPSPILTNGH</sequence>
<protein>
    <submittedName>
        <fullName evidence="3">Proteoglycan 4</fullName>
    </submittedName>
</protein>
<feature type="compositionally biased region" description="Basic and acidic residues" evidence="1">
    <location>
        <begin position="862"/>
        <end position="874"/>
    </location>
</feature>
<feature type="region of interest" description="Disordered" evidence="1">
    <location>
        <begin position="427"/>
        <end position="463"/>
    </location>
</feature>
<dbReference type="GeneID" id="103512155"/>
<dbReference type="Proteomes" id="UP000079169">
    <property type="component" value="Unplaced"/>
</dbReference>
<dbReference type="PaxDb" id="121845-A0A3Q0IZ37"/>
<feature type="region of interest" description="Disordered" evidence="1">
    <location>
        <begin position="819"/>
        <end position="908"/>
    </location>
</feature>
<feature type="region of interest" description="Disordered" evidence="1">
    <location>
        <begin position="514"/>
        <end position="589"/>
    </location>
</feature>
<proteinExistence type="predicted"/>
<feature type="compositionally biased region" description="Low complexity" evidence="1">
    <location>
        <begin position="753"/>
        <end position="805"/>
    </location>
</feature>
<feature type="compositionally biased region" description="Pro residues" evidence="1">
    <location>
        <begin position="715"/>
        <end position="735"/>
    </location>
</feature>
<feature type="compositionally biased region" description="Low complexity" evidence="1">
    <location>
        <begin position="821"/>
        <end position="831"/>
    </location>
</feature>
<feature type="compositionally biased region" description="Pro residues" evidence="1">
    <location>
        <begin position="665"/>
        <end position="675"/>
    </location>
</feature>
<dbReference type="RefSeq" id="XP_026681511.1">
    <property type="nucleotide sequence ID" value="XM_026825710.1"/>
</dbReference>
<dbReference type="STRING" id="121845.A0A3Q0IZ37"/>
<evidence type="ECO:0000256" key="1">
    <source>
        <dbReference type="SAM" id="MobiDB-lite"/>
    </source>
</evidence>
<dbReference type="AlphaFoldDB" id="A0A3Q0IZ37"/>